<keyword evidence="1" id="KW-0547">Nucleotide-binding</keyword>
<keyword evidence="6" id="KW-1185">Reference proteome</keyword>
<feature type="region of interest" description="Disordered" evidence="3">
    <location>
        <begin position="549"/>
        <end position="569"/>
    </location>
</feature>
<evidence type="ECO:0000256" key="2">
    <source>
        <dbReference type="ARBA" id="ARBA00022840"/>
    </source>
</evidence>
<evidence type="ECO:0000256" key="1">
    <source>
        <dbReference type="ARBA" id="ARBA00022741"/>
    </source>
</evidence>
<dbReference type="SUPFAM" id="SSF52540">
    <property type="entry name" value="P-loop containing nucleoside triphosphate hydrolases"/>
    <property type="match status" value="1"/>
</dbReference>
<feature type="compositionally biased region" description="Acidic residues" evidence="3">
    <location>
        <begin position="556"/>
        <end position="569"/>
    </location>
</feature>
<dbReference type="Proteomes" id="UP000799779">
    <property type="component" value="Unassembled WGS sequence"/>
</dbReference>
<keyword evidence="2" id="KW-0067">ATP-binding</keyword>
<organism evidence="5 6">
    <name type="scientific">Amniculicola lignicola CBS 123094</name>
    <dbReference type="NCBI Taxonomy" id="1392246"/>
    <lineage>
        <taxon>Eukaryota</taxon>
        <taxon>Fungi</taxon>
        <taxon>Dikarya</taxon>
        <taxon>Ascomycota</taxon>
        <taxon>Pezizomycotina</taxon>
        <taxon>Dothideomycetes</taxon>
        <taxon>Pleosporomycetidae</taxon>
        <taxon>Pleosporales</taxon>
        <taxon>Amniculicolaceae</taxon>
        <taxon>Amniculicola</taxon>
    </lineage>
</organism>
<dbReference type="EMBL" id="ML977624">
    <property type="protein sequence ID" value="KAF1996576.1"/>
    <property type="molecule type" value="Genomic_DNA"/>
</dbReference>
<dbReference type="AlphaFoldDB" id="A0A6A5WG12"/>
<protein>
    <submittedName>
        <fullName evidence="5">P-loop containing nucleoside triphosphate hydrolase protein</fullName>
    </submittedName>
</protein>
<feature type="domain" description="AAA+ ATPase" evidence="4">
    <location>
        <begin position="258"/>
        <end position="395"/>
    </location>
</feature>
<keyword evidence="5" id="KW-0378">Hydrolase</keyword>
<dbReference type="InterPro" id="IPR003593">
    <property type="entry name" value="AAA+_ATPase"/>
</dbReference>
<reference evidence="5" key="1">
    <citation type="journal article" date="2020" name="Stud. Mycol.">
        <title>101 Dothideomycetes genomes: a test case for predicting lifestyles and emergence of pathogens.</title>
        <authorList>
            <person name="Haridas S."/>
            <person name="Albert R."/>
            <person name="Binder M."/>
            <person name="Bloem J."/>
            <person name="Labutti K."/>
            <person name="Salamov A."/>
            <person name="Andreopoulos B."/>
            <person name="Baker S."/>
            <person name="Barry K."/>
            <person name="Bills G."/>
            <person name="Bluhm B."/>
            <person name="Cannon C."/>
            <person name="Castanera R."/>
            <person name="Culley D."/>
            <person name="Daum C."/>
            <person name="Ezra D."/>
            <person name="Gonzalez J."/>
            <person name="Henrissat B."/>
            <person name="Kuo A."/>
            <person name="Liang C."/>
            <person name="Lipzen A."/>
            <person name="Lutzoni F."/>
            <person name="Magnuson J."/>
            <person name="Mondo S."/>
            <person name="Nolan M."/>
            <person name="Ohm R."/>
            <person name="Pangilinan J."/>
            <person name="Park H.-J."/>
            <person name="Ramirez L."/>
            <person name="Alfaro M."/>
            <person name="Sun H."/>
            <person name="Tritt A."/>
            <person name="Yoshinaga Y."/>
            <person name="Zwiers L.-H."/>
            <person name="Turgeon B."/>
            <person name="Goodwin S."/>
            <person name="Spatafora J."/>
            <person name="Crous P."/>
            <person name="Grigoriev I."/>
        </authorList>
    </citation>
    <scope>NUCLEOTIDE SEQUENCE</scope>
    <source>
        <strain evidence="5">CBS 123094</strain>
    </source>
</reference>
<evidence type="ECO:0000259" key="4">
    <source>
        <dbReference type="SMART" id="SM00382"/>
    </source>
</evidence>
<evidence type="ECO:0000313" key="6">
    <source>
        <dbReference type="Proteomes" id="UP000799779"/>
    </source>
</evidence>
<dbReference type="InterPro" id="IPR001270">
    <property type="entry name" value="ClpA/B"/>
</dbReference>
<dbReference type="GO" id="GO:0016887">
    <property type="term" value="F:ATP hydrolysis activity"/>
    <property type="evidence" value="ECO:0007669"/>
    <property type="project" value="InterPro"/>
</dbReference>
<dbReference type="Pfam" id="PF07724">
    <property type="entry name" value="AAA_2"/>
    <property type="match status" value="1"/>
</dbReference>
<dbReference type="InterPro" id="IPR050130">
    <property type="entry name" value="ClpA_ClpB"/>
</dbReference>
<evidence type="ECO:0000313" key="5">
    <source>
        <dbReference type="EMBL" id="KAF1996576.1"/>
    </source>
</evidence>
<accession>A0A6A5WG12</accession>
<dbReference type="PRINTS" id="PR00300">
    <property type="entry name" value="CLPPROTEASEA"/>
</dbReference>
<dbReference type="GO" id="GO:0005524">
    <property type="term" value="F:ATP binding"/>
    <property type="evidence" value="ECO:0007669"/>
    <property type="project" value="UniProtKB-KW"/>
</dbReference>
<dbReference type="InterPro" id="IPR019489">
    <property type="entry name" value="Clp_ATPase_C"/>
</dbReference>
<dbReference type="InterPro" id="IPR003959">
    <property type="entry name" value="ATPase_AAA_core"/>
</dbReference>
<dbReference type="Gene3D" id="3.40.50.300">
    <property type="entry name" value="P-loop containing nucleotide triphosphate hydrolases"/>
    <property type="match status" value="1"/>
</dbReference>
<dbReference type="Pfam" id="PF10431">
    <property type="entry name" value="ClpB_D2-small"/>
    <property type="match status" value="1"/>
</dbReference>
<gene>
    <name evidence="5" type="ORF">P154DRAFT_547916</name>
</gene>
<dbReference type="SMART" id="SM00382">
    <property type="entry name" value="AAA"/>
    <property type="match status" value="1"/>
</dbReference>
<dbReference type="PANTHER" id="PTHR11638:SF18">
    <property type="entry name" value="HEAT SHOCK PROTEIN 104"/>
    <property type="match status" value="1"/>
</dbReference>
<proteinExistence type="predicted"/>
<dbReference type="PANTHER" id="PTHR11638">
    <property type="entry name" value="ATP-DEPENDENT CLP PROTEASE"/>
    <property type="match status" value="1"/>
</dbReference>
<dbReference type="OrthoDB" id="47330at2759"/>
<dbReference type="InterPro" id="IPR027417">
    <property type="entry name" value="P-loop_NTPase"/>
</dbReference>
<name>A0A6A5WG12_9PLEO</name>
<evidence type="ECO:0000256" key="3">
    <source>
        <dbReference type="SAM" id="MobiDB-lite"/>
    </source>
</evidence>
<dbReference type="GO" id="GO:0005737">
    <property type="term" value="C:cytoplasm"/>
    <property type="evidence" value="ECO:0007669"/>
    <property type="project" value="TreeGrafter"/>
</dbReference>
<sequence length="569" mass="63552">MDGGEEEGVAEPPQEWDFVLPKVPMPEDLVGGGRDGGDYFSMQEVIGAIQGGMSFQKIHSYLGYYDTTMVTRRINEEIQGVPSMFFVVASNNEMLLRLCVGYGGDVNATYGPRKIPLIGFAVINSDIIQNDTTLIVATLLSLGAKCTTIPKAFYSPFCTDLPIEGPDEADLHDIQDKNKQWCTSFVRSWLAKSLNLSQRYYLEKALHTKKASLRQKQVALRRNAEGLLGIHYFLIGQTMAARWLMQKLLSYMILPSKRPLVLVFAGPSGHGKTELARQLGHLLSLELEVVDCTIYNREMELFGGRAPFVGSERGTPLNNFLARKAGQKCVVFLDEFEKTTDDIHNALLIPFDKGEYQDRRNNGIVDCSKTLWILATNALDGTIMDFCRQHEKAIFVDDNMDNLGKLMKMLEKDLKTGFKGETSAPLTGRISSFVPFLPFTSGEQCVVAHKYILELAHRIRAPVSLSPGPDERLLGNVYLKVRRDATVCKALAEEGYDRDLGARSLINAVKTEVEIAVVESYLEVDREIEEGQGTEEFLADYRNGTVEVKRVGRADDGEDEESRDSEDDE</sequence>
<dbReference type="GO" id="GO:0034605">
    <property type="term" value="P:cellular response to heat"/>
    <property type="evidence" value="ECO:0007669"/>
    <property type="project" value="TreeGrafter"/>
</dbReference>